<organism evidence="3 4">
    <name type="scientific">Tessaracoccus palaemonis</name>
    <dbReference type="NCBI Taxonomy" id="2829499"/>
    <lineage>
        <taxon>Bacteria</taxon>
        <taxon>Bacillati</taxon>
        <taxon>Actinomycetota</taxon>
        <taxon>Actinomycetes</taxon>
        <taxon>Propionibacteriales</taxon>
        <taxon>Propionibacteriaceae</taxon>
        <taxon>Tessaracoccus</taxon>
    </lineage>
</organism>
<dbReference type="CDD" id="cd05825">
    <property type="entry name" value="LbH_wcaF_like"/>
    <property type="match status" value="1"/>
</dbReference>
<keyword evidence="2" id="KW-0808">Transferase</keyword>
<dbReference type="EMBL" id="CP079216">
    <property type="protein sequence ID" value="QXT63423.1"/>
    <property type="molecule type" value="Genomic_DNA"/>
</dbReference>
<sequence>MEPRWDLSGCTGYDKGRGFVWQVLWQLVSGLVFVRWWCPAGLRVRILRAFGAEIGEGVYIKPRVRVHWPWRLKVGDHSWIGEDAWILNLVQVSIGSQSIISQSALLCSGSHDMHSPTFELDNAPITIGNGTWIAARATVLRGVTVGDGAVVGSGALVVKDVADGQIVLAPVAEPLLRKRPAA</sequence>
<dbReference type="PANTHER" id="PTHR23416:SF23">
    <property type="entry name" value="ACETYLTRANSFERASE C18B11.09C-RELATED"/>
    <property type="match status" value="1"/>
</dbReference>
<accession>A0ABX8SMM7</accession>
<evidence type="ECO:0000256" key="1">
    <source>
        <dbReference type="ARBA" id="ARBA00007274"/>
    </source>
</evidence>
<dbReference type="Pfam" id="PF00132">
    <property type="entry name" value="Hexapep"/>
    <property type="match status" value="1"/>
</dbReference>
<dbReference type="Proteomes" id="UP000824504">
    <property type="component" value="Chromosome"/>
</dbReference>
<evidence type="ECO:0000313" key="3">
    <source>
        <dbReference type="EMBL" id="QXT63423.1"/>
    </source>
</evidence>
<dbReference type="RefSeq" id="WP_219083319.1">
    <property type="nucleotide sequence ID" value="NZ_CP079216.1"/>
</dbReference>
<name>A0ABX8SMM7_9ACTN</name>
<reference evidence="3 4" key="1">
    <citation type="submission" date="2021-07" db="EMBL/GenBank/DDBJ databases">
        <title>complete genome sequencing of Tessaracoccus sp.J1M15.</title>
        <authorList>
            <person name="Bae J.-W."/>
            <person name="Kim D.-y."/>
        </authorList>
    </citation>
    <scope>NUCLEOTIDE SEQUENCE [LARGE SCALE GENOMIC DNA]</scope>
    <source>
        <strain evidence="3 4">J1M15</strain>
    </source>
</reference>
<dbReference type="PANTHER" id="PTHR23416">
    <property type="entry name" value="SIALIC ACID SYNTHASE-RELATED"/>
    <property type="match status" value="1"/>
</dbReference>
<evidence type="ECO:0008006" key="5">
    <source>
        <dbReference type="Google" id="ProtNLM"/>
    </source>
</evidence>
<dbReference type="InterPro" id="IPR051159">
    <property type="entry name" value="Hexapeptide_acetyltransf"/>
</dbReference>
<dbReference type="InterPro" id="IPR018357">
    <property type="entry name" value="Hexapep_transf_CS"/>
</dbReference>
<dbReference type="InterPro" id="IPR001451">
    <property type="entry name" value="Hexapep"/>
</dbReference>
<evidence type="ECO:0000256" key="2">
    <source>
        <dbReference type="ARBA" id="ARBA00022679"/>
    </source>
</evidence>
<comment type="similarity">
    <text evidence="1">Belongs to the transferase hexapeptide repeat family.</text>
</comment>
<dbReference type="PROSITE" id="PS00101">
    <property type="entry name" value="HEXAPEP_TRANSFERASES"/>
    <property type="match status" value="1"/>
</dbReference>
<gene>
    <name evidence="3" type="ORF">KDB89_02770</name>
</gene>
<protein>
    <recommendedName>
        <fullName evidence="5">Colanic acid biosynthesis acetyltransferase WcaF</fullName>
    </recommendedName>
</protein>
<keyword evidence="4" id="KW-1185">Reference proteome</keyword>
<evidence type="ECO:0000313" key="4">
    <source>
        <dbReference type="Proteomes" id="UP000824504"/>
    </source>
</evidence>
<proteinExistence type="inferred from homology"/>